<evidence type="ECO:0000313" key="1">
    <source>
        <dbReference type="EMBL" id="OCS83443.1"/>
    </source>
</evidence>
<dbReference type="AlphaFoldDB" id="A0A1C0Y8I8"/>
<accession>A0A1C0Y8I8</accession>
<dbReference type="EMBL" id="MATO01000089">
    <property type="protein sequence ID" value="OCS83443.1"/>
    <property type="molecule type" value="Genomic_DNA"/>
</dbReference>
<protein>
    <submittedName>
        <fullName evidence="1">Uncharacterized protein</fullName>
    </submittedName>
</protein>
<name>A0A1C0Y8I8_9BACL</name>
<dbReference type="Proteomes" id="UP000093482">
    <property type="component" value="Unassembled WGS sequence"/>
</dbReference>
<proteinExistence type="predicted"/>
<evidence type="ECO:0000313" key="2">
    <source>
        <dbReference type="Proteomes" id="UP000093482"/>
    </source>
</evidence>
<gene>
    <name evidence="1" type="ORF">A6K76_03450</name>
</gene>
<keyword evidence="2" id="KW-1185">Reference proteome</keyword>
<reference evidence="1 2" key="1">
    <citation type="submission" date="2016-07" db="EMBL/GenBank/DDBJ databases">
        <title>Caryophanon latum genome sequencing.</title>
        <authorList>
            <person name="Verma A."/>
            <person name="Pal Y."/>
            <person name="Krishnamurthi S."/>
        </authorList>
    </citation>
    <scope>NUCLEOTIDE SEQUENCE [LARGE SCALE GENOMIC DNA]</scope>
    <source>
        <strain evidence="1 2">DSM 14151</strain>
    </source>
</reference>
<sequence>MEKLAYHMQQQSITTADYIAWAHRRLALLDESPALFKLAAFNEDANIFEIESCFEQAMRELHRTSTLLSRVERDTRNRHRRLCTV</sequence>
<comment type="caution">
    <text evidence="1">The sequence shown here is derived from an EMBL/GenBank/DDBJ whole genome shotgun (WGS) entry which is preliminary data.</text>
</comment>
<organism evidence="1 2">
    <name type="scientific">Caryophanon latum</name>
    <dbReference type="NCBI Taxonomy" id="33977"/>
    <lineage>
        <taxon>Bacteria</taxon>
        <taxon>Bacillati</taxon>
        <taxon>Bacillota</taxon>
        <taxon>Bacilli</taxon>
        <taxon>Bacillales</taxon>
        <taxon>Caryophanaceae</taxon>
        <taxon>Caryophanon</taxon>
    </lineage>
</organism>